<name>A0A8H9K739_VIBVL</name>
<proteinExistence type="predicted"/>
<gene>
    <name evidence="1" type="ORF">I7730_00680</name>
</gene>
<reference evidence="1" key="2">
    <citation type="submission" date="2019-01" db="EMBL/GenBank/DDBJ databases">
        <authorList>
            <consortium name="NCBI Pathogen Detection Project"/>
        </authorList>
    </citation>
    <scope>NUCLEOTIDE SEQUENCE</scope>
    <source>
        <strain evidence="1">BCW_3452</strain>
    </source>
</reference>
<comment type="caution">
    <text evidence="1">The sequence shown here is derived from an EMBL/GenBank/DDBJ whole genome shotgun (WGS) entry which is preliminary data.</text>
</comment>
<dbReference type="EMBL" id="DACRBY010000001">
    <property type="protein sequence ID" value="HAS8538314.1"/>
    <property type="molecule type" value="Genomic_DNA"/>
</dbReference>
<reference evidence="1" key="1">
    <citation type="journal article" date="2018" name="Genome Biol.">
        <title>SKESA: strategic k-mer extension for scrupulous assemblies.</title>
        <authorList>
            <person name="Souvorov A."/>
            <person name="Agarwala R."/>
            <person name="Lipman D.J."/>
        </authorList>
    </citation>
    <scope>NUCLEOTIDE SEQUENCE</scope>
    <source>
        <strain evidence="1">BCW_3452</strain>
    </source>
</reference>
<dbReference type="Proteomes" id="UP000863257">
    <property type="component" value="Unassembled WGS sequence"/>
</dbReference>
<dbReference type="AlphaFoldDB" id="A0A8H9K739"/>
<organism evidence="1">
    <name type="scientific">Vibrio vulnificus</name>
    <dbReference type="NCBI Taxonomy" id="672"/>
    <lineage>
        <taxon>Bacteria</taxon>
        <taxon>Pseudomonadati</taxon>
        <taxon>Pseudomonadota</taxon>
        <taxon>Gammaproteobacteria</taxon>
        <taxon>Vibrionales</taxon>
        <taxon>Vibrionaceae</taxon>
        <taxon>Vibrio</taxon>
    </lineage>
</organism>
<sequence>MKTIPFHQLETDFFKVNKAQNTVRFGQYFIIKCVSDESDELLEGLWQKSDFKEAREHCLMFIDQKGWDLNALEVVNNIDGL</sequence>
<evidence type="ECO:0000313" key="1">
    <source>
        <dbReference type="EMBL" id="HAS8538314.1"/>
    </source>
</evidence>
<accession>A0A8H9K739</accession>
<protein>
    <submittedName>
        <fullName evidence="1">Uncharacterized protein</fullName>
    </submittedName>
</protein>